<protein>
    <submittedName>
        <fullName evidence="1">Uncharacterized protein</fullName>
    </submittedName>
</protein>
<reference evidence="1 2" key="1">
    <citation type="journal article" date="2018" name="Nat. Ecol. Evol.">
        <title>Genomic signatures of mitonuclear coevolution across populations of Tigriopus californicus.</title>
        <authorList>
            <person name="Barreto F.S."/>
            <person name="Watson E.T."/>
            <person name="Lima T.G."/>
            <person name="Willett C.S."/>
            <person name="Edmands S."/>
            <person name="Li W."/>
            <person name="Burton R.S."/>
        </authorList>
    </citation>
    <scope>NUCLEOTIDE SEQUENCE [LARGE SCALE GENOMIC DNA]</scope>
    <source>
        <strain evidence="1 2">San Diego</strain>
    </source>
</reference>
<evidence type="ECO:0000313" key="2">
    <source>
        <dbReference type="Proteomes" id="UP000318571"/>
    </source>
</evidence>
<dbReference type="Proteomes" id="UP000318571">
    <property type="component" value="Chromosome 4"/>
</dbReference>
<sequence length="67" mass="7603">MVHSANASMTPKLTFLIQFQNTPPPKGYHIRASDCLVLKQHHHKRQIPTIPIDSEVEYHIGTEGDAR</sequence>
<dbReference type="AlphaFoldDB" id="A0A553NNW1"/>
<accession>A0A553NNW1</accession>
<organism evidence="1 2">
    <name type="scientific">Tigriopus californicus</name>
    <name type="common">Marine copepod</name>
    <dbReference type="NCBI Taxonomy" id="6832"/>
    <lineage>
        <taxon>Eukaryota</taxon>
        <taxon>Metazoa</taxon>
        <taxon>Ecdysozoa</taxon>
        <taxon>Arthropoda</taxon>
        <taxon>Crustacea</taxon>
        <taxon>Multicrustacea</taxon>
        <taxon>Hexanauplia</taxon>
        <taxon>Copepoda</taxon>
        <taxon>Harpacticoida</taxon>
        <taxon>Harpacticidae</taxon>
        <taxon>Tigriopus</taxon>
    </lineage>
</organism>
<comment type="caution">
    <text evidence="1">The sequence shown here is derived from an EMBL/GenBank/DDBJ whole genome shotgun (WGS) entry which is preliminary data.</text>
</comment>
<evidence type="ECO:0000313" key="1">
    <source>
        <dbReference type="EMBL" id="TRY67133.1"/>
    </source>
</evidence>
<keyword evidence="2" id="KW-1185">Reference proteome</keyword>
<feature type="non-terminal residue" evidence="1">
    <location>
        <position position="67"/>
    </location>
</feature>
<proteinExistence type="predicted"/>
<dbReference type="EMBL" id="VCGU01000011">
    <property type="protein sequence ID" value="TRY67133.1"/>
    <property type="molecule type" value="Genomic_DNA"/>
</dbReference>
<name>A0A553NNW1_TIGCA</name>
<gene>
    <name evidence="1" type="ORF">TCAL_15832</name>
</gene>